<feature type="transmembrane region" description="Helical" evidence="1">
    <location>
        <begin position="80"/>
        <end position="103"/>
    </location>
</feature>
<dbReference type="Proteomes" id="UP000025227">
    <property type="component" value="Unplaced"/>
</dbReference>
<proteinExistence type="predicted"/>
<dbReference type="OMA" id="AGHQLWS"/>
<organism evidence="2 3">
    <name type="scientific">Haemonchus contortus</name>
    <name type="common">Barber pole worm</name>
    <dbReference type="NCBI Taxonomy" id="6289"/>
    <lineage>
        <taxon>Eukaryota</taxon>
        <taxon>Metazoa</taxon>
        <taxon>Ecdysozoa</taxon>
        <taxon>Nematoda</taxon>
        <taxon>Chromadorea</taxon>
        <taxon>Rhabditida</taxon>
        <taxon>Rhabditina</taxon>
        <taxon>Rhabditomorpha</taxon>
        <taxon>Strongyloidea</taxon>
        <taxon>Trichostrongylidae</taxon>
        <taxon>Haemonchus</taxon>
    </lineage>
</organism>
<name>A0A7I4YXZ0_HAECO</name>
<accession>A0A7I4YXZ0</accession>
<keyword evidence="2" id="KW-1185">Reference proteome</keyword>
<dbReference type="WBParaSite" id="HCON_00155930-00001">
    <property type="protein sequence ID" value="HCON_00155930-00001"/>
    <property type="gene ID" value="HCON_00155930"/>
</dbReference>
<feature type="transmembrane region" description="Helical" evidence="1">
    <location>
        <begin position="123"/>
        <end position="142"/>
    </location>
</feature>
<dbReference type="OrthoDB" id="5840914at2759"/>
<keyword evidence="1" id="KW-0472">Membrane</keyword>
<evidence type="ECO:0000313" key="3">
    <source>
        <dbReference type="WBParaSite" id="HCON_00155930-00001"/>
    </source>
</evidence>
<evidence type="ECO:0000313" key="2">
    <source>
        <dbReference type="Proteomes" id="UP000025227"/>
    </source>
</evidence>
<sequence>MLVARCAQRLSWLIHRRNISLTNNSSSIWRNAWKKVKGFLSQSEKENFDEDLVRKAYRSDDLKEDEWLLIYRDQGASQSFFLFATAFPIFIIGLGVVGYDIYTNEERDRFQFVQRLVRDIDEVGIFVVVPATAAVLVILAMLRLHQLRIMRIYQNRKSADDYLAVGSRNVVQKHQIHFNRNCASACYFAEEQTDYARLFSHVFLGNMQVENRRFIVSDDGFRANNYRTYMLNETSIPPRL</sequence>
<evidence type="ECO:0000256" key="1">
    <source>
        <dbReference type="SAM" id="Phobius"/>
    </source>
</evidence>
<reference evidence="3" key="1">
    <citation type="submission" date="2020-12" db="UniProtKB">
        <authorList>
            <consortium name="WormBaseParasite"/>
        </authorList>
    </citation>
    <scope>IDENTIFICATION</scope>
    <source>
        <strain evidence="3">MHco3</strain>
    </source>
</reference>
<keyword evidence="1" id="KW-0812">Transmembrane</keyword>
<protein>
    <submittedName>
        <fullName evidence="3">Transmembrane protein</fullName>
    </submittedName>
</protein>
<dbReference type="AlphaFoldDB" id="A0A7I4YXZ0"/>
<keyword evidence="1" id="KW-1133">Transmembrane helix</keyword>